<keyword evidence="2 3" id="KW-0597">Phosphoprotein</keyword>
<gene>
    <name evidence="3" type="primary">acpP</name>
    <name evidence="5" type="ORF">IAC87_06335</name>
</gene>
<dbReference type="SUPFAM" id="SSF47336">
    <property type="entry name" value="ACP-like"/>
    <property type="match status" value="1"/>
</dbReference>
<sequence>MSKIFTIVRNIIADHAGISPESLEPSTQLEAIGLDGMDISEVFMSIEDEFDVEISDEEYNDIRTINDIEELIRKKR</sequence>
<dbReference type="Proteomes" id="UP000823772">
    <property type="component" value="Unassembled WGS sequence"/>
</dbReference>
<comment type="caution">
    <text evidence="5">The sequence shown here is derived from an EMBL/GenBank/DDBJ whole genome shotgun (WGS) entry which is preliminary data.</text>
</comment>
<dbReference type="InterPro" id="IPR036736">
    <property type="entry name" value="ACP-like_sf"/>
</dbReference>
<evidence type="ECO:0000313" key="5">
    <source>
        <dbReference type="EMBL" id="MBO8482145.1"/>
    </source>
</evidence>
<comment type="subcellular location">
    <subcellularLocation>
        <location evidence="3">Cytoplasm</location>
    </subcellularLocation>
</comment>
<evidence type="ECO:0000256" key="1">
    <source>
        <dbReference type="ARBA" id="ARBA00022450"/>
    </source>
</evidence>
<reference evidence="5" key="1">
    <citation type="submission" date="2020-10" db="EMBL/GenBank/DDBJ databases">
        <authorList>
            <person name="Gilroy R."/>
        </authorList>
    </citation>
    <scope>NUCLEOTIDE SEQUENCE</scope>
    <source>
        <strain evidence="5">B3-2255</strain>
    </source>
</reference>
<dbReference type="InterPro" id="IPR009081">
    <property type="entry name" value="PP-bd_ACP"/>
</dbReference>
<keyword evidence="3" id="KW-0276">Fatty acid metabolism</keyword>
<keyword evidence="3" id="KW-0275">Fatty acid biosynthesis</keyword>
<evidence type="ECO:0000256" key="3">
    <source>
        <dbReference type="HAMAP-Rule" id="MF_01217"/>
    </source>
</evidence>
<name>A0A9D9J0T6_9BACT</name>
<keyword evidence="1 3" id="KW-0596">Phosphopantetheine</keyword>
<feature type="domain" description="Carrier" evidence="4">
    <location>
        <begin position="2"/>
        <end position="76"/>
    </location>
</feature>
<dbReference type="HAMAP" id="MF_01217">
    <property type="entry name" value="Acyl_carrier"/>
    <property type="match status" value="1"/>
</dbReference>
<keyword evidence="3" id="KW-0444">Lipid biosynthesis</keyword>
<comment type="pathway">
    <text evidence="3">Lipid metabolism; fatty acid biosynthesis.</text>
</comment>
<dbReference type="PROSITE" id="PS50075">
    <property type="entry name" value="CARRIER"/>
    <property type="match status" value="1"/>
</dbReference>
<dbReference type="GO" id="GO:0009245">
    <property type="term" value="P:lipid A biosynthetic process"/>
    <property type="evidence" value="ECO:0007669"/>
    <property type="project" value="TreeGrafter"/>
</dbReference>
<dbReference type="AlphaFoldDB" id="A0A9D9J0T6"/>
<evidence type="ECO:0000256" key="2">
    <source>
        <dbReference type="ARBA" id="ARBA00022553"/>
    </source>
</evidence>
<keyword evidence="3" id="KW-0963">Cytoplasm</keyword>
<dbReference type="GO" id="GO:0000036">
    <property type="term" value="F:acyl carrier activity"/>
    <property type="evidence" value="ECO:0007669"/>
    <property type="project" value="UniProtKB-UniRule"/>
</dbReference>
<accession>A0A9D9J0T6</accession>
<dbReference type="EMBL" id="JADILY010000135">
    <property type="protein sequence ID" value="MBO8482145.1"/>
    <property type="molecule type" value="Genomic_DNA"/>
</dbReference>
<evidence type="ECO:0000313" key="6">
    <source>
        <dbReference type="Proteomes" id="UP000823772"/>
    </source>
</evidence>
<evidence type="ECO:0000259" key="4">
    <source>
        <dbReference type="PROSITE" id="PS50075"/>
    </source>
</evidence>
<keyword evidence="3" id="KW-0443">Lipid metabolism</keyword>
<reference evidence="5" key="2">
    <citation type="journal article" date="2021" name="PeerJ">
        <title>Extensive microbial diversity within the chicken gut microbiome revealed by metagenomics and culture.</title>
        <authorList>
            <person name="Gilroy R."/>
            <person name="Ravi A."/>
            <person name="Getino M."/>
            <person name="Pursley I."/>
            <person name="Horton D.L."/>
            <person name="Alikhan N.F."/>
            <person name="Baker D."/>
            <person name="Gharbi K."/>
            <person name="Hall N."/>
            <person name="Watson M."/>
            <person name="Adriaenssens E.M."/>
            <person name="Foster-Nyarko E."/>
            <person name="Jarju S."/>
            <person name="Secka A."/>
            <person name="Antonio M."/>
            <person name="Oren A."/>
            <person name="Chaudhuri R.R."/>
            <person name="La Ragione R."/>
            <person name="Hildebrand F."/>
            <person name="Pallen M.J."/>
        </authorList>
    </citation>
    <scope>NUCLEOTIDE SEQUENCE</scope>
    <source>
        <strain evidence="5">B3-2255</strain>
    </source>
</reference>
<comment type="function">
    <text evidence="3">Carrier of the growing fatty acid chain in fatty acid biosynthesis.</text>
</comment>
<comment type="PTM">
    <text evidence="3">4'-phosphopantetheine is transferred from CoA to a specific serine of apo-ACP by AcpS. This modification is essential for activity because fatty acids are bound in thioester linkage to the sulfhydryl of the prosthetic group.</text>
</comment>
<dbReference type="GO" id="GO:0016020">
    <property type="term" value="C:membrane"/>
    <property type="evidence" value="ECO:0007669"/>
    <property type="project" value="GOC"/>
</dbReference>
<dbReference type="InterPro" id="IPR003231">
    <property type="entry name" value="ACP"/>
</dbReference>
<organism evidence="5 6">
    <name type="scientific">Candidatus Merdivivens faecigallinarum</name>
    <dbReference type="NCBI Taxonomy" id="2840871"/>
    <lineage>
        <taxon>Bacteria</taxon>
        <taxon>Pseudomonadati</taxon>
        <taxon>Bacteroidota</taxon>
        <taxon>Bacteroidia</taxon>
        <taxon>Bacteroidales</taxon>
        <taxon>Muribaculaceae</taxon>
        <taxon>Muribaculaceae incertae sedis</taxon>
        <taxon>Candidatus Merdivivens</taxon>
    </lineage>
</organism>
<dbReference type="PANTHER" id="PTHR20863">
    <property type="entry name" value="ACYL CARRIER PROTEIN"/>
    <property type="match status" value="1"/>
</dbReference>
<comment type="similarity">
    <text evidence="3">Belongs to the acyl carrier protein (ACP) family.</text>
</comment>
<proteinExistence type="inferred from homology"/>
<protein>
    <recommendedName>
        <fullName evidence="3">Acyl carrier protein</fullName>
        <shortName evidence="3">ACP</shortName>
    </recommendedName>
</protein>
<dbReference type="Gene3D" id="1.10.1200.10">
    <property type="entry name" value="ACP-like"/>
    <property type="match status" value="1"/>
</dbReference>
<comment type="caution">
    <text evidence="3">Lacks conserved residue(s) required for the propagation of feature annotation.</text>
</comment>
<dbReference type="Pfam" id="PF00550">
    <property type="entry name" value="PP-binding"/>
    <property type="match status" value="1"/>
</dbReference>
<dbReference type="GO" id="GO:0000035">
    <property type="term" value="F:acyl binding"/>
    <property type="evidence" value="ECO:0007669"/>
    <property type="project" value="TreeGrafter"/>
</dbReference>
<dbReference type="GO" id="GO:0005829">
    <property type="term" value="C:cytosol"/>
    <property type="evidence" value="ECO:0007669"/>
    <property type="project" value="TreeGrafter"/>
</dbReference>
<dbReference type="PANTHER" id="PTHR20863:SF76">
    <property type="entry name" value="CARRIER DOMAIN-CONTAINING PROTEIN"/>
    <property type="match status" value="1"/>
</dbReference>